<dbReference type="NCBIfam" id="NF003818">
    <property type="entry name" value="PRK05409.1"/>
    <property type="match status" value="1"/>
</dbReference>
<dbReference type="Proteomes" id="UP000256431">
    <property type="component" value="Unassembled WGS sequence"/>
</dbReference>
<accession>A0A3D8H0C7</accession>
<keyword evidence="3" id="KW-1185">Reference proteome</keyword>
<dbReference type="Gene3D" id="3.20.20.150">
    <property type="entry name" value="Divalent-metal-dependent TIM barrel enzymes"/>
    <property type="match status" value="1"/>
</dbReference>
<dbReference type="InterPro" id="IPR036237">
    <property type="entry name" value="Xyl_isomerase-like_sf"/>
</dbReference>
<dbReference type="EMBL" id="QRDH01000007">
    <property type="protein sequence ID" value="RDU40170.1"/>
    <property type="molecule type" value="Genomic_DNA"/>
</dbReference>
<organism evidence="2 3">
    <name type="scientific">Marinobacter flavimaris</name>
    <dbReference type="NCBI Taxonomy" id="262076"/>
    <lineage>
        <taxon>Bacteria</taxon>
        <taxon>Pseudomonadati</taxon>
        <taxon>Pseudomonadota</taxon>
        <taxon>Gammaproteobacteria</taxon>
        <taxon>Pseudomonadales</taxon>
        <taxon>Marinobacteraceae</taxon>
        <taxon>Marinobacter</taxon>
    </lineage>
</organism>
<dbReference type="RefSeq" id="WP_104271003.1">
    <property type="nucleotide sequence ID" value="NZ_PSSW01000007.1"/>
</dbReference>
<sequence>MGNRQDNVPAKPELASSTVGVGLRPDHYQDVLEHTPSVDFLEVHSENFFAEAGIAVDVLKEVSASTPISLHGTSAGLGSVEAIPDDYLKRLKRLVDRVDPILVSDHLCFTWARIGGRLFHGGDLLPIPYTEDSLRHAANNIDRMQQALGRQIAVENVCAYIEFDHNDFDEAAFLNEIVARTGCGLILDINNVMVNARNARVGDPADFVDDYVASLDHSAIAEIHLAGSTPVDREELLIDDHACPVPEAGWHAYGRVLRKIGPRPTLIEWDNNLPSWRELQGEAIKARKAQRRVLNRERSHEPV</sequence>
<dbReference type="SUPFAM" id="SSF51658">
    <property type="entry name" value="Xylose isomerase-like"/>
    <property type="match status" value="1"/>
</dbReference>
<evidence type="ECO:0000313" key="3">
    <source>
        <dbReference type="Proteomes" id="UP000256431"/>
    </source>
</evidence>
<evidence type="ECO:0000256" key="1">
    <source>
        <dbReference type="SAM" id="MobiDB-lite"/>
    </source>
</evidence>
<proteinExistence type="predicted"/>
<comment type="caution">
    <text evidence="2">The sequence shown here is derived from an EMBL/GenBank/DDBJ whole genome shotgun (WGS) entry which is preliminary data.</text>
</comment>
<dbReference type="PANTHER" id="PTHR42194">
    <property type="entry name" value="UPF0276 PROTEIN HI_1600"/>
    <property type="match status" value="1"/>
</dbReference>
<dbReference type="AlphaFoldDB" id="A0A3D8H0C7"/>
<evidence type="ECO:0000313" key="2">
    <source>
        <dbReference type="EMBL" id="RDU40170.1"/>
    </source>
</evidence>
<dbReference type="Pfam" id="PF05114">
    <property type="entry name" value="MbnB_TglH_ChrH"/>
    <property type="match status" value="1"/>
</dbReference>
<gene>
    <name evidence="2" type="ORF">DXI23_15455</name>
</gene>
<dbReference type="InterPro" id="IPR007801">
    <property type="entry name" value="MbnB/TglH/ChrH"/>
</dbReference>
<name>A0A3D8H0C7_9GAMM</name>
<reference evidence="2 3" key="1">
    <citation type="submission" date="2018-08" db="EMBL/GenBank/DDBJ databases">
        <title>Genome sequence of Marinobacter flavimaris KCTC 12185.</title>
        <authorList>
            <person name="Chun J."/>
            <person name="Kim B.-Y."/>
            <person name="Choi S.-B."/>
            <person name="Kwak M.-J."/>
        </authorList>
    </citation>
    <scope>NUCLEOTIDE SEQUENCE [LARGE SCALE GENOMIC DNA]</scope>
    <source>
        <strain evidence="2 3">KCTC 12185</strain>
    </source>
</reference>
<dbReference type="PANTHER" id="PTHR42194:SF1">
    <property type="entry name" value="UPF0276 PROTEIN HI_1600"/>
    <property type="match status" value="1"/>
</dbReference>
<feature type="region of interest" description="Disordered" evidence="1">
    <location>
        <begin position="1"/>
        <end position="20"/>
    </location>
</feature>
<protein>
    <submittedName>
        <fullName evidence="2">DUF692 domain-containing protein</fullName>
    </submittedName>
</protein>